<dbReference type="EMBL" id="CACVAQ010000010">
    <property type="protein sequence ID" value="CAA6798701.1"/>
    <property type="molecule type" value="Genomic_DNA"/>
</dbReference>
<dbReference type="AlphaFoldDB" id="A0A6S6RY07"/>
<feature type="transmembrane region" description="Helical" evidence="1">
    <location>
        <begin position="49"/>
        <end position="77"/>
    </location>
</feature>
<sequence length="235" mass="26732">MKQFLITAVNDFKLIFRDPSLRAFLFMPVLILLIVCFVCPYLRATYPEIAPYIIYIVIMSCTQASTMYGFIYSIVFLDERDTEVAKMYGVLPISKSGFLLNRLLAPYLLSSLTTFVILMLQPLYPLPILGSFSFASLFGLLAPILALAVGALANNKIEGMTWFKGLNLIVSLPLAAFFLPDYKYAFSFIPTFWAYTGMHYLILHEAYLLFLAVGFLFTLLTLGLLVRFFIQRHFV</sequence>
<gene>
    <name evidence="2" type="ORF">HELGO_WM10092</name>
</gene>
<proteinExistence type="predicted"/>
<organism evidence="2">
    <name type="scientific">uncultured Aureispira sp</name>
    <dbReference type="NCBI Taxonomy" id="1331704"/>
    <lineage>
        <taxon>Bacteria</taxon>
        <taxon>Pseudomonadati</taxon>
        <taxon>Bacteroidota</taxon>
        <taxon>Saprospiria</taxon>
        <taxon>Saprospirales</taxon>
        <taxon>Saprospiraceae</taxon>
        <taxon>Aureispira</taxon>
        <taxon>environmental samples</taxon>
    </lineage>
</organism>
<protein>
    <submittedName>
        <fullName evidence="2">Uncharacterized protein</fullName>
    </submittedName>
</protein>
<evidence type="ECO:0000256" key="1">
    <source>
        <dbReference type="SAM" id="Phobius"/>
    </source>
</evidence>
<feature type="transmembrane region" description="Helical" evidence="1">
    <location>
        <begin position="21"/>
        <end position="43"/>
    </location>
</feature>
<evidence type="ECO:0000313" key="2">
    <source>
        <dbReference type="EMBL" id="CAA6798701.1"/>
    </source>
</evidence>
<keyword evidence="1" id="KW-1133">Transmembrane helix</keyword>
<keyword evidence="1" id="KW-0472">Membrane</keyword>
<accession>A0A6S6RY07</accession>
<feature type="transmembrane region" description="Helical" evidence="1">
    <location>
        <begin position="132"/>
        <end position="153"/>
    </location>
</feature>
<keyword evidence="1" id="KW-0812">Transmembrane</keyword>
<feature type="transmembrane region" description="Helical" evidence="1">
    <location>
        <begin position="98"/>
        <end position="120"/>
    </location>
</feature>
<reference evidence="2" key="1">
    <citation type="submission" date="2020-01" db="EMBL/GenBank/DDBJ databases">
        <authorList>
            <person name="Meier V. D."/>
            <person name="Meier V D."/>
        </authorList>
    </citation>
    <scope>NUCLEOTIDE SEQUENCE</scope>
    <source>
        <strain evidence="2">HLG_WM_MAG_10</strain>
    </source>
</reference>
<name>A0A6S6RY07_9BACT</name>
<feature type="transmembrane region" description="Helical" evidence="1">
    <location>
        <begin position="206"/>
        <end position="230"/>
    </location>
</feature>
<feature type="transmembrane region" description="Helical" evidence="1">
    <location>
        <begin position="165"/>
        <end position="186"/>
    </location>
</feature>